<proteinExistence type="predicted"/>
<dbReference type="FunFam" id="3.40.50.1010:FF:000051">
    <property type="entry name" value="Rad2-like endonuclease, putative (AFU_orthologue AFUA_3G13260)"/>
    <property type="match status" value="1"/>
</dbReference>
<dbReference type="Proteomes" id="UP000481288">
    <property type="component" value="Unassembled WGS sequence"/>
</dbReference>
<feature type="compositionally biased region" description="Low complexity" evidence="3">
    <location>
        <begin position="621"/>
        <end position="631"/>
    </location>
</feature>
<dbReference type="SUPFAM" id="SSF88723">
    <property type="entry name" value="PIN domain-like"/>
    <property type="match status" value="1"/>
</dbReference>
<dbReference type="CDD" id="cd09906">
    <property type="entry name" value="H3TH_YEN1"/>
    <property type="match status" value="1"/>
</dbReference>
<dbReference type="CDD" id="cd09870">
    <property type="entry name" value="PIN_YEN1"/>
    <property type="match status" value="1"/>
</dbReference>
<feature type="region of interest" description="Disordered" evidence="3">
    <location>
        <begin position="794"/>
        <end position="821"/>
    </location>
</feature>
<feature type="compositionally biased region" description="Polar residues" evidence="3">
    <location>
        <begin position="586"/>
        <end position="616"/>
    </location>
</feature>
<accession>A0A7D8UUW7</accession>
<dbReference type="Gene3D" id="3.40.50.1010">
    <property type="entry name" value="5'-nuclease"/>
    <property type="match status" value="2"/>
</dbReference>
<keyword evidence="2" id="KW-0378">Hydrolase</keyword>
<dbReference type="SMART" id="SM00484">
    <property type="entry name" value="XPGI"/>
    <property type="match status" value="1"/>
</dbReference>
<feature type="compositionally biased region" description="Pro residues" evidence="3">
    <location>
        <begin position="740"/>
        <end position="749"/>
    </location>
</feature>
<dbReference type="PANTHER" id="PTHR11081">
    <property type="entry name" value="FLAP ENDONUCLEASE FAMILY MEMBER"/>
    <property type="match status" value="1"/>
</dbReference>
<dbReference type="Pfam" id="PF00867">
    <property type="entry name" value="XPG_I"/>
    <property type="match status" value="1"/>
</dbReference>
<dbReference type="OrthoDB" id="2959108at2759"/>
<dbReference type="GO" id="GO:0006281">
    <property type="term" value="P:DNA repair"/>
    <property type="evidence" value="ECO:0007669"/>
    <property type="project" value="UniProtKB-ARBA"/>
</dbReference>
<evidence type="ECO:0000313" key="6">
    <source>
        <dbReference type="EMBL" id="TVY58206.1"/>
    </source>
</evidence>
<feature type="region of interest" description="Disordered" evidence="3">
    <location>
        <begin position="425"/>
        <end position="452"/>
    </location>
</feature>
<evidence type="ECO:0000259" key="4">
    <source>
        <dbReference type="SMART" id="SM00484"/>
    </source>
</evidence>
<gene>
    <name evidence="6" type="primary">Gen1_2</name>
    <name evidence="6" type="ORF">LCER1_G002136</name>
</gene>
<name>A0A7D8UUW7_9HELO</name>
<organism evidence="6 7">
    <name type="scientific">Lachnellula cervina</name>
    <dbReference type="NCBI Taxonomy" id="1316786"/>
    <lineage>
        <taxon>Eukaryota</taxon>
        <taxon>Fungi</taxon>
        <taxon>Dikarya</taxon>
        <taxon>Ascomycota</taxon>
        <taxon>Pezizomycotina</taxon>
        <taxon>Leotiomycetes</taxon>
        <taxon>Helotiales</taxon>
        <taxon>Lachnaceae</taxon>
        <taxon>Lachnellula</taxon>
    </lineage>
</organism>
<dbReference type="InterPro" id="IPR006084">
    <property type="entry name" value="XPG/Rad2"/>
</dbReference>
<comment type="caution">
    <text evidence="6">The sequence shown here is derived from an EMBL/GenBank/DDBJ whole genome shotgun (WGS) entry which is preliminary data.</text>
</comment>
<dbReference type="InterPro" id="IPR006086">
    <property type="entry name" value="XPG-I_dom"/>
</dbReference>
<dbReference type="InterPro" id="IPR041177">
    <property type="entry name" value="GEN1_C"/>
</dbReference>
<dbReference type="FunFam" id="3.40.50.1010:FF:000037">
    <property type="entry name" value="Rad2-like endonuclease, putative (AFU_orthologue AFUA_3G13260)"/>
    <property type="match status" value="1"/>
</dbReference>
<dbReference type="InterPro" id="IPR037316">
    <property type="entry name" value="Yen1_H3TH"/>
</dbReference>
<dbReference type="SMART" id="SM00485">
    <property type="entry name" value="XPGN"/>
    <property type="match status" value="1"/>
</dbReference>
<feature type="compositionally biased region" description="Polar residues" evidence="3">
    <location>
        <begin position="728"/>
        <end position="737"/>
    </location>
</feature>
<sequence>MGIKGIYGEIGAGERIALSKLAIEKFEQTGRPLRIAIDISIWQFQIQAGQGGSNPAIRTLYYRLLRLLSISVQPLFVFDGPHKPPFKRNRKTGHHGAMLPNLLTKQLLKLFGFPSHVAPGEAEAECALLQREGLVDAVLSEDVDTLMFGCGLTLRNWSSEGTRGNKSPTHVSAYDAVKTKSGKSGLDREGMVLIALMSGGDYITEGIPGCGIKVASEAARAGFGKSLCRISRSDAAGLEAWRNNLAHEIQSNESSFFRCKHKTLKIPEEFPNREVLSYYTHPVVSSASKIQSLRAGIEWDGEVDVPGLRLYVAEAFDWSSKIGAIKFVRGLAPALLVHKLRIRGDRRDSGYGDVILTAMNEMQLVRAICGKRTHISSDGIPEMRVIYHPMDIVDINLDDEPDDSGDYGRDGLAPVDEDDQIEAYQSDEGTARAKSTSPQKRAPSVYDPTQPDKAWLPATIAKVGIPLKVEDYEESLRNPRKLIKQKAAAKRAEKKGGMPKGAMDKFVSVSKPGKEAPQSAPSKSAPASSQALPPVYLAPTLERLTSSAPAPSKQPVRVSRSATTIKSKPTVSRSRTKGPLKEKPTPNANPWTLSQGDHSSTSVITKPTSHPSTKQRQIFDLSSSPLPSSPLQPTFTPQKHRHSPSPSPERHLRTPSSQARDSSRPSPHKKLSPESTTPLSPELPPVNRRLDFTPPAAQPRESRFSSPENEFPSVAEMLSPAPKASRPVKSTQIITIDSSPPVPRSMAPPPRKEKQSTLDMLPRDKVTGKAKEGKKYIMLRDSLPGGWQVFDEDEEVERSKKGKGGKKWRMSEVGVLDLTQD</sequence>
<dbReference type="InterPro" id="IPR029060">
    <property type="entry name" value="PIN-like_dom_sf"/>
</dbReference>
<protein>
    <submittedName>
        <fullName evidence="6">Flap endonuclease GEN-like protein</fullName>
    </submittedName>
</protein>
<feature type="compositionally biased region" description="Low complexity" evidence="3">
    <location>
        <begin position="516"/>
        <end position="534"/>
    </location>
</feature>
<keyword evidence="6" id="KW-0255">Endonuclease</keyword>
<feature type="domain" description="XPG N-terminal" evidence="5">
    <location>
        <begin position="1"/>
        <end position="97"/>
    </location>
</feature>
<dbReference type="SUPFAM" id="SSF47807">
    <property type="entry name" value="5' to 3' exonuclease, C-terminal subdomain"/>
    <property type="match status" value="1"/>
</dbReference>
<evidence type="ECO:0000259" key="5">
    <source>
        <dbReference type="SMART" id="SM00485"/>
    </source>
</evidence>
<evidence type="ECO:0000256" key="2">
    <source>
        <dbReference type="ARBA" id="ARBA00022801"/>
    </source>
</evidence>
<reference evidence="6 7" key="1">
    <citation type="submission" date="2018-05" db="EMBL/GenBank/DDBJ databases">
        <title>Whole genome sequencing for identification of molecular markers to develop diagnostic detection tools for the regulated plant pathogen Lachnellula willkommii.</title>
        <authorList>
            <person name="Giroux E."/>
            <person name="Bilodeau G."/>
        </authorList>
    </citation>
    <scope>NUCLEOTIDE SEQUENCE [LARGE SCALE GENOMIC DNA]</scope>
    <source>
        <strain evidence="6 7">CBS 625.97</strain>
    </source>
</reference>
<dbReference type="PRINTS" id="PR00853">
    <property type="entry name" value="XPGRADSUPER"/>
</dbReference>
<keyword evidence="1" id="KW-0540">Nuclease</keyword>
<evidence type="ECO:0000313" key="7">
    <source>
        <dbReference type="Proteomes" id="UP000481288"/>
    </source>
</evidence>
<dbReference type="EMBL" id="QGMG01000052">
    <property type="protein sequence ID" value="TVY58206.1"/>
    <property type="molecule type" value="Genomic_DNA"/>
</dbReference>
<evidence type="ECO:0000256" key="1">
    <source>
        <dbReference type="ARBA" id="ARBA00022722"/>
    </source>
</evidence>
<dbReference type="Pfam" id="PF00752">
    <property type="entry name" value="XPG_N"/>
    <property type="match status" value="1"/>
</dbReference>
<dbReference type="Gene3D" id="1.10.150.20">
    <property type="entry name" value="5' to 3' exonuclease, C-terminal subdomain"/>
    <property type="match status" value="1"/>
</dbReference>
<dbReference type="GO" id="GO:0017108">
    <property type="term" value="F:5'-flap endonuclease activity"/>
    <property type="evidence" value="ECO:0007669"/>
    <property type="project" value="TreeGrafter"/>
</dbReference>
<dbReference type="GO" id="GO:0008821">
    <property type="term" value="F:crossover junction DNA endonuclease activity"/>
    <property type="evidence" value="ECO:0007669"/>
    <property type="project" value="InterPro"/>
</dbReference>
<feature type="region of interest" description="Disordered" evidence="3">
    <location>
        <begin position="398"/>
        <end position="417"/>
    </location>
</feature>
<feature type="compositionally biased region" description="Basic and acidic residues" evidence="3">
    <location>
        <begin position="750"/>
        <end position="771"/>
    </location>
</feature>
<feature type="region of interest" description="Disordered" evidence="3">
    <location>
        <begin position="483"/>
        <end position="771"/>
    </location>
</feature>
<feature type="domain" description="XPG-I" evidence="4">
    <location>
        <begin position="109"/>
        <end position="185"/>
    </location>
</feature>
<keyword evidence="7" id="KW-1185">Reference proteome</keyword>
<dbReference type="InterPro" id="IPR006085">
    <property type="entry name" value="XPG_DNA_repair_N"/>
</dbReference>
<evidence type="ECO:0000256" key="3">
    <source>
        <dbReference type="SAM" id="MobiDB-lite"/>
    </source>
</evidence>
<dbReference type="InterPro" id="IPR036279">
    <property type="entry name" value="5-3_exonuclease_C_sf"/>
</dbReference>
<dbReference type="AlphaFoldDB" id="A0A7D8UUW7"/>
<feature type="compositionally biased region" description="Polar residues" evidence="3">
    <location>
        <begin position="560"/>
        <end position="573"/>
    </location>
</feature>
<dbReference type="Pfam" id="PF18380">
    <property type="entry name" value="GEN1_C"/>
    <property type="match status" value="1"/>
</dbReference>
<dbReference type="PANTHER" id="PTHR11081:SF75">
    <property type="entry name" value="ENDONUCLEASE, PUTATIVE (AFU_ORTHOLOGUE AFUA_3G13260)-RELATED"/>
    <property type="match status" value="1"/>
</dbReference>